<evidence type="ECO:0000313" key="3">
    <source>
        <dbReference type="Proteomes" id="UP000283513"/>
    </source>
</evidence>
<name>A0A413YR95_9FIRM</name>
<dbReference type="SUPFAM" id="SSF143011">
    <property type="entry name" value="RelE-like"/>
    <property type="match status" value="1"/>
</dbReference>
<evidence type="ECO:0000256" key="1">
    <source>
        <dbReference type="ARBA" id="ARBA00022649"/>
    </source>
</evidence>
<evidence type="ECO:0000313" key="2">
    <source>
        <dbReference type="EMBL" id="RHC11603.1"/>
    </source>
</evidence>
<dbReference type="Gene3D" id="3.30.2310.20">
    <property type="entry name" value="RelE-like"/>
    <property type="match status" value="1"/>
</dbReference>
<dbReference type="AlphaFoldDB" id="A0A413YR95"/>
<dbReference type="InterPro" id="IPR007712">
    <property type="entry name" value="RelE/ParE_toxin"/>
</dbReference>
<dbReference type="InterPro" id="IPR035093">
    <property type="entry name" value="RelE/ParE_toxin_dom_sf"/>
</dbReference>
<dbReference type="RefSeq" id="WP_118209971.1">
    <property type="nucleotide sequence ID" value="NZ_QSHO01000041.1"/>
</dbReference>
<reference evidence="2 3" key="1">
    <citation type="submission" date="2018-08" db="EMBL/GenBank/DDBJ databases">
        <title>A genome reference for cultivated species of the human gut microbiota.</title>
        <authorList>
            <person name="Zou Y."/>
            <person name="Xue W."/>
            <person name="Luo G."/>
        </authorList>
    </citation>
    <scope>NUCLEOTIDE SEQUENCE [LARGE SCALE GENOMIC DNA]</scope>
    <source>
        <strain evidence="2 3">AM37-1AC</strain>
    </source>
</reference>
<organism evidence="2 3">
    <name type="scientific">Roseburia intestinalis</name>
    <dbReference type="NCBI Taxonomy" id="166486"/>
    <lineage>
        <taxon>Bacteria</taxon>
        <taxon>Bacillati</taxon>
        <taxon>Bacillota</taxon>
        <taxon>Clostridia</taxon>
        <taxon>Lachnospirales</taxon>
        <taxon>Lachnospiraceae</taxon>
        <taxon>Roseburia</taxon>
    </lineage>
</organism>
<gene>
    <name evidence="2" type="ORF">DW856_19985</name>
</gene>
<dbReference type="Proteomes" id="UP000283513">
    <property type="component" value="Unassembled WGS sequence"/>
</dbReference>
<proteinExistence type="predicted"/>
<accession>A0A413YR95</accession>
<comment type="caution">
    <text evidence="2">The sequence shown here is derived from an EMBL/GenBank/DDBJ whole genome shotgun (WGS) entry which is preliminary data.</text>
</comment>
<protein>
    <submittedName>
        <fullName evidence="2">Type II toxin-antitoxin system RelE/ParE family toxin</fullName>
    </submittedName>
</protein>
<dbReference type="EMBL" id="QSHO01000041">
    <property type="protein sequence ID" value="RHC11603.1"/>
    <property type="molecule type" value="Genomic_DNA"/>
</dbReference>
<dbReference type="Pfam" id="PF05016">
    <property type="entry name" value="ParE_toxin"/>
    <property type="match status" value="1"/>
</dbReference>
<sequence>MIYEVITTDQADADLRGIYEYIAFELLSPDNAAGQLERLEEHIIGLEEFPEKFRPYEKEPWNSRGLRVMPVDNYLVFYIPNKDTGIVTVIRVMYAGRDVDNQLNNYTAM</sequence>
<keyword evidence="1" id="KW-1277">Toxin-antitoxin system</keyword>